<comment type="caution">
    <text evidence="1">The sequence shown here is derived from an EMBL/GenBank/DDBJ whole genome shotgun (WGS) entry which is preliminary data.</text>
</comment>
<accession>A0A4U1CGV8</accession>
<reference evidence="1 2" key="1">
    <citation type="submission" date="2019-04" db="EMBL/GenBank/DDBJ databases">
        <title>Pedobacter sp. RP-3-15 sp. nov., isolated from Arctic soil.</title>
        <authorList>
            <person name="Dahal R.H."/>
            <person name="Kim D.-U."/>
        </authorList>
    </citation>
    <scope>NUCLEOTIDE SEQUENCE [LARGE SCALE GENOMIC DNA]</scope>
    <source>
        <strain evidence="1 2">RP-3-15</strain>
    </source>
</reference>
<dbReference type="EMBL" id="SWBQ01000005">
    <property type="protein sequence ID" value="TKC04346.1"/>
    <property type="molecule type" value="Genomic_DNA"/>
</dbReference>
<dbReference type="RefSeq" id="WP_136837339.1">
    <property type="nucleotide sequence ID" value="NZ_SWBQ01000005.1"/>
</dbReference>
<evidence type="ECO:0000313" key="2">
    <source>
        <dbReference type="Proteomes" id="UP000307244"/>
    </source>
</evidence>
<name>A0A4U1CGV8_9SPHI</name>
<keyword evidence="2" id="KW-1185">Reference proteome</keyword>
<dbReference type="OrthoDB" id="2840206at2"/>
<proteinExistence type="predicted"/>
<evidence type="ECO:0000313" key="1">
    <source>
        <dbReference type="EMBL" id="TKC04346.1"/>
    </source>
</evidence>
<organism evidence="1 2">
    <name type="scientific">Pedobacter frigoris</name>
    <dbReference type="NCBI Taxonomy" id="2571272"/>
    <lineage>
        <taxon>Bacteria</taxon>
        <taxon>Pseudomonadati</taxon>
        <taxon>Bacteroidota</taxon>
        <taxon>Sphingobacteriia</taxon>
        <taxon>Sphingobacteriales</taxon>
        <taxon>Sphingobacteriaceae</taxon>
        <taxon>Pedobacter</taxon>
    </lineage>
</organism>
<dbReference type="Proteomes" id="UP000307244">
    <property type="component" value="Unassembled WGS sequence"/>
</dbReference>
<gene>
    <name evidence="1" type="ORF">FA047_17330</name>
</gene>
<sequence length="197" mass="22513">MSVGNYQAILKNSLEDRLGFQTIVEWRSQMGNGLYAPRVDVAIGPFAIEDGIHMTAEHNDVFNNQIQFFRMLCKIHLENLGLINEATDGNQIIALINQKVEVLYYTNYNARCFMAIEVENNVSRKHLMGGAINASVLGRIGIAVGYNDEKHRAFLNLYRYFEFLRNVDKPTFNTSNLLIISKDQLLNTIETFNNFNL</sequence>
<protein>
    <submittedName>
        <fullName evidence="1">Uncharacterized protein</fullName>
    </submittedName>
</protein>
<dbReference type="AlphaFoldDB" id="A0A4U1CGV8"/>